<dbReference type="PANTHER" id="PTHR33608:SF7">
    <property type="entry name" value="DUF58 DOMAIN-CONTAINING PROTEIN"/>
    <property type="match status" value="1"/>
</dbReference>
<dbReference type="Gene3D" id="3.40.50.410">
    <property type="entry name" value="von Willebrand factor, type A domain"/>
    <property type="match status" value="1"/>
</dbReference>
<dbReference type="Pfam" id="PF01882">
    <property type="entry name" value="DUF58"/>
    <property type="match status" value="1"/>
</dbReference>
<name>A0A517SKU5_9PLAN</name>
<dbReference type="KEGG" id="ccos:Pan44_48070"/>
<dbReference type="InterPro" id="IPR002881">
    <property type="entry name" value="DUF58"/>
</dbReference>
<dbReference type="InParanoid" id="A0A517SKU5"/>
<dbReference type="InterPro" id="IPR036465">
    <property type="entry name" value="vWFA_dom_sf"/>
</dbReference>
<gene>
    <name evidence="2" type="ORF">Pan44_48070</name>
</gene>
<dbReference type="Proteomes" id="UP000315700">
    <property type="component" value="Chromosome"/>
</dbReference>
<dbReference type="InterPro" id="IPR002035">
    <property type="entry name" value="VWF_A"/>
</dbReference>
<evidence type="ECO:0000313" key="2">
    <source>
        <dbReference type="EMBL" id="QDT56747.1"/>
    </source>
</evidence>
<protein>
    <recommendedName>
        <fullName evidence="1">VWFA domain-containing protein</fullName>
    </recommendedName>
</protein>
<dbReference type="CDD" id="cd00198">
    <property type="entry name" value="vWFA"/>
    <property type="match status" value="1"/>
</dbReference>
<keyword evidence="3" id="KW-1185">Reference proteome</keyword>
<dbReference type="RefSeq" id="WP_197453598.1">
    <property type="nucleotide sequence ID" value="NZ_CP036271.1"/>
</dbReference>
<organism evidence="2 3">
    <name type="scientific">Caulifigura coniformis</name>
    <dbReference type="NCBI Taxonomy" id="2527983"/>
    <lineage>
        <taxon>Bacteria</taxon>
        <taxon>Pseudomonadati</taxon>
        <taxon>Planctomycetota</taxon>
        <taxon>Planctomycetia</taxon>
        <taxon>Planctomycetales</taxon>
        <taxon>Planctomycetaceae</taxon>
        <taxon>Caulifigura</taxon>
    </lineage>
</organism>
<dbReference type="SUPFAM" id="SSF53300">
    <property type="entry name" value="vWA-like"/>
    <property type="match status" value="1"/>
</dbReference>
<evidence type="ECO:0000313" key="3">
    <source>
        <dbReference type="Proteomes" id="UP000315700"/>
    </source>
</evidence>
<dbReference type="AlphaFoldDB" id="A0A517SKU5"/>
<reference evidence="2 3" key="1">
    <citation type="submission" date="2019-02" db="EMBL/GenBank/DDBJ databases">
        <title>Deep-cultivation of Planctomycetes and their phenomic and genomic characterization uncovers novel biology.</title>
        <authorList>
            <person name="Wiegand S."/>
            <person name="Jogler M."/>
            <person name="Boedeker C."/>
            <person name="Pinto D."/>
            <person name="Vollmers J."/>
            <person name="Rivas-Marin E."/>
            <person name="Kohn T."/>
            <person name="Peeters S.H."/>
            <person name="Heuer A."/>
            <person name="Rast P."/>
            <person name="Oberbeckmann S."/>
            <person name="Bunk B."/>
            <person name="Jeske O."/>
            <person name="Meyerdierks A."/>
            <person name="Storesund J.E."/>
            <person name="Kallscheuer N."/>
            <person name="Luecker S."/>
            <person name="Lage O.M."/>
            <person name="Pohl T."/>
            <person name="Merkel B.J."/>
            <person name="Hornburger P."/>
            <person name="Mueller R.-W."/>
            <person name="Bruemmer F."/>
            <person name="Labrenz M."/>
            <person name="Spormann A.M."/>
            <person name="Op den Camp H."/>
            <person name="Overmann J."/>
            <person name="Amann R."/>
            <person name="Jetten M.S.M."/>
            <person name="Mascher T."/>
            <person name="Medema M.H."/>
            <person name="Devos D.P."/>
            <person name="Kaster A.-K."/>
            <person name="Ovreas L."/>
            <person name="Rohde M."/>
            <person name="Galperin M.Y."/>
            <person name="Jogler C."/>
        </authorList>
    </citation>
    <scope>NUCLEOTIDE SEQUENCE [LARGE SCALE GENOMIC DNA]</scope>
    <source>
        <strain evidence="2 3">Pan44</strain>
    </source>
</reference>
<dbReference type="EMBL" id="CP036271">
    <property type="protein sequence ID" value="QDT56747.1"/>
    <property type="molecule type" value="Genomic_DNA"/>
</dbReference>
<dbReference type="PANTHER" id="PTHR33608">
    <property type="entry name" value="BLL2464 PROTEIN"/>
    <property type="match status" value="1"/>
</dbReference>
<proteinExistence type="predicted"/>
<feature type="domain" description="VWFA" evidence="1">
    <location>
        <begin position="85"/>
        <end position="247"/>
    </location>
</feature>
<dbReference type="SMART" id="SM00327">
    <property type="entry name" value="VWA"/>
    <property type="match status" value="1"/>
</dbReference>
<evidence type="ECO:0000259" key="1">
    <source>
        <dbReference type="SMART" id="SM00327"/>
    </source>
</evidence>
<sequence>MSTTQQFTTLLPNDVLARVERMRLAPVKRLTNRQRGEHLSDKGGTSVDFADYRDYVAGDDLRHIDWNIFSRLNQPYLKLYAHEEDMHCVLILDGSTSMMFEGKFELARQIAAALGVMGLMNVERVSVYACSASQKEPVFLPPSGGRASLKRFFSFLEGLTGGGDCTVEAAVEAALRRHRGRGIAVVLSDFLTFGDVVRPFNQLNAAGLEIYGIQILAPIEIHPELNGDLRIVDSENEQTLDISSAGELLGLYHEHRIALEHHLTAECRKRNGRFHSVSSADSIKTVLFDGLLRRGWVR</sequence>
<accession>A0A517SKU5</accession>